<dbReference type="SUPFAM" id="SSF48230">
    <property type="entry name" value="Chondroitin AC/alginate lyase"/>
    <property type="match status" value="1"/>
</dbReference>
<keyword evidence="3" id="KW-0812">Transmembrane</keyword>
<evidence type="ECO:0000313" key="5">
    <source>
        <dbReference type="EMBL" id="SPJ25996.1"/>
    </source>
</evidence>
<dbReference type="InterPro" id="IPR008929">
    <property type="entry name" value="Chondroitin_lyas"/>
</dbReference>
<keyword evidence="1" id="KW-0732">Signal</keyword>
<dbReference type="EMBL" id="ONZF01000013">
    <property type="protein sequence ID" value="SPJ25996.1"/>
    <property type="molecule type" value="Genomic_DNA"/>
</dbReference>
<dbReference type="Proteomes" id="UP000244912">
    <property type="component" value="Unassembled WGS sequence"/>
</dbReference>
<dbReference type="GO" id="GO:0016829">
    <property type="term" value="F:lyase activity"/>
    <property type="evidence" value="ECO:0007669"/>
    <property type="project" value="UniProtKB-KW"/>
</dbReference>
<keyword evidence="3" id="KW-0472">Membrane</keyword>
<proteinExistence type="predicted"/>
<keyword evidence="2" id="KW-0456">Lyase</keyword>
<evidence type="ECO:0000313" key="6">
    <source>
        <dbReference type="Proteomes" id="UP000244912"/>
    </source>
</evidence>
<dbReference type="RefSeq" id="WP_108895720.1">
    <property type="nucleotide sequence ID" value="NZ_ONZF01000013.1"/>
</dbReference>
<dbReference type="OrthoDB" id="7210452at2"/>
<evidence type="ECO:0000256" key="1">
    <source>
        <dbReference type="ARBA" id="ARBA00022729"/>
    </source>
</evidence>
<feature type="domain" description="Alginate lyase" evidence="4">
    <location>
        <begin position="441"/>
        <end position="711"/>
    </location>
</feature>
<keyword evidence="3" id="KW-1133">Transmembrane helix</keyword>
<dbReference type="Pfam" id="PF05426">
    <property type="entry name" value="Alginate_lyase"/>
    <property type="match status" value="1"/>
</dbReference>
<protein>
    <recommendedName>
        <fullName evidence="4">Alginate lyase domain-containing protein</fullName>
    </recommendedName>
</protein>
<keyword evidence="6" id="KW-1185">Reference proteome</keyword>
<dbReference type="Gene3D" id="1.50.10.100">
    <property type="entry name" value="Chondroitin AC/alginate lyase"/>
    <property type="match status" value="1"/>
</dbReference>
<gene>
    <name evidence="5" type="ORF">PAA8504_03852</name>
</gene>
<evidence type="ECO:0000259" key="4">
    <source>
        <dbReference type="Pfam" id="PF05426"/>
    </source>
</evidence>
<feature type="transmembrane region" description="Helical" evidence="3">
    <location>
        <begin position="31"/>
        <end position="54"/>
    </location>
</feature>
<sequence>MPPPNNPRKSASDLFHTAKGRFRRAGRAEQAAWIAGIVVSSPVTVPVFLGVTVAKGKLFRRRKRRAPRFVQATALPPAIPSDPTVEAQMAAEPDTFCLVRVIGNDLPPRHKIGQARENLDFVLRHEPAFEACEKVWIVNRIVDRVEEAQIIARLKDAGQDFHVIPFDPDEYAQAPLNFSRFGMQQFLLSDAFHSLEDDAQTRAILQIHRRRNAYVMHNNGARNAALEIGAARAKWALPFDGNCFLTNADWERLRRDIAAAPDRQYVLVPMARLGTNDAALDDMRPEDAGEEPQMAFRRDAPLRFDEAHPYGRRPKVELFARLGIEGPWTYYPNDPWDLHSGPVDAGAHRVGRAGMVRRLASGRVDLEAGGRDALRSRGTARASAIRSRLAEADRLMLNHRGYDPRKPVFFDPAHLRAPTPATADAIRAAATTAMARGPHAVTDKTERPPSGNPHDYFHPAPYWWPNPKKADGLPYIQRDGERLPGTEMFSPDSHKFDRTRFQMLGDDVVACALAWTAFEDRAARNHAIRLVRVWFLDPETAMTPNLRMAQVRCGHNNDEGAATGIIEFKDLAFLLDAVRLIDDSELTAGLSDWLRRYADWLLTSPQGRKERRAPNNHGLYFDLQLAAIAAFLGETEMLLDCYMHSIGRVEGHFDPTGAQPHELTRTLTQHYCAFTLQGWMTLLHLYRGCGLPIHAQPEMARIDRGLAWFCAHRGTKWPYPQISEFDTDRYAPITLMAADLQLAADIPPGDAAIAERRPCFHPHDGVPPFWPLMLAPLAVPQPEPAE</sequence>
<organism evidence="5 6">
    <name type="scientific">Palleronia abyssalis</name>
    <dbReference type="NCBI Taxonomy" id="1501240"/>
    <lineage>
        <taxon>Bacteria</taxon>
        <taxon>Pseudomonadati</taxon>
        <taxon>Pseudomonadota</taxon>
        <taxon>Alphaproteobacteria</taxon>
        <taxon>Rhodobacterales</taxon>
        <taxon>Roseobacteraceae</taxon>
        <taxon>Palleronia</taxon>
    </lineage>
</organism>
<dbReference type="InterPro" id="IPR008397">
    <property type="entry name" value="Alginate_lyase_dom"/>
</dbReference>
<name>A0A2R8C114_9RHOB</name>
<dbReference type="GO" id="GO:0042597">
    <property type="term" value="C:periplasmic space"/>
    <property type="evidence" value="ECO:0007669"/>
    <property type="project" value="InterPro"/>
</dbReference>
<reference evidence="5 6" key="1">
    <citation type="submission" date="2018-03" db="EMBL/GenBank/DDBJ databases">
        <authorList>
            <person name="Keele B.F."/>
        </authorList>
    </citation>
    <scope>NUCLEOTIDE SEQUENCE [LARGE SCALE GENOMIC DNA]</scope>
    <source>
        <strain evidence="5 6">CECT 8504</strain>
    </source>
</reference>
<accession>A0A2R8C114</accession>
<dbReference type="AlphaFoldDB" id="A0A2R8C114"/>
<evidence type="ECO:0000256" key="2">
    <source>
        <dbReference type="ARBA" id="ARBA00023239"/>
    </source>
</evidence>
<evidence type="ECO:0000256" key="3">
    <source>
        <dbReference type="SAM" id="Phobius"/>
    </source>
</evidence>